<evidence type="ECO:0000256" key="1">
    <source>
        <dbReference type="SAM" id="MobiDB-lite"/>
    </source>
</evidence>
<gene>
    <name evidence="2" type="ORF">An13g00360</name>
</gene>
<reference evidence="2" key="1">
    <citation type="submission" date="2025-02" db="EMBL/GenBank/DDBJ databases">
        <authorList>
            <consortium name="NCBI Genome Project"/>
        </authorList>
    </citation>
    <scope>NUCLEOTIDE SEQUENCE</scope>
</reference>
<protein>
    <submittedName>
        <fullName evidence="2">Uncharacterized protein</fullName>
    </submittedName>
</protein>
<dbReference type="VEuPathDB" id="FungiDB:An13g00360"/>
<feature type="compositionally biased region" description="Basic and acidic residues" evidence="1">
    <location>
        <begin position="144"/>
        <end position="161"/>
    </location>
</feature>
<dbReference type="RefSeq" id="XP_059604584.1">
    <property type="nucleotide sequence ID" value="XM_059743778.1"/>
</dbReference>
<organism evidence="2">
    <name type="scientific">Aspergillus niger</name>
    <dbReference type="NCBI Taxonomy" id="5061"/>
    <lineage>
        <taxon>Eukaryota</taxon>
        <taxon>Fungi</taxon>
        <taxon>Dikarya</taxon>
        <taxon>Ascomycota</taxon>
        <taxon>Pezizomycotina</taxon>
        <taxon>Eurotiomycetes</taxon>
        <taxon>Eurotiomycetidae</taxon>
        <taxon>Eurotiales</taxon>
        <taxon>Aspergillaceae</taxon>
        <taxon>Aspergillus</taxon>
        <taxon>Aspergillus subgen. Circumdati</taxon>
    </lineage>
</organism>
<dbReference type="GeneID" id="84592787"/>
<name>A0AAJ8BVG1_ASPNG</name>
<dbReference type="KEGG" id="ang:An13g00360"/>
<evidence type="ECO:0000313" key="2">
    <source>
        <dbReference type="RefSeq" id="XP_059604584.1"/>
    </source>
</evidence>
<reference evidence="2" key="2">
    <citation type="submission" date="2025-08" db="UniProtKB">
        <authorList>
            <consortium name="RefSeq"/>
        </authorList>
    </citation>
    <scope>IDENTIFICATION</scope>
</reference>
<accession>A0AAJ8BVG1</accession>
<feature type="compositionally biased region" description="Basic and acidic residues" evidence="1">
    <location>
        <begin position="168"/>
        <end position="182"/>
    </location>
</feature>
<sequence>MIRGTVAWGAHLKPSVAQADGRFSLRAMSCQTMRSHRDRYGPRRNPSGGKPYETGVIRRNDNAWVRLQGGSWNPRLSKQRRQENYAELCRSKAGQCTSDMNLQQSMKFSKVEKRRRQGGGGKGWGGKMESFRDTEEGLLAEGCSNERESPKSQEDAKGGEEKAEEEVGGERSIKPDADRQWQNGYRREVQAGRQAENNIVGSVVNLVRSKQEGAAAGIVPDWVRRRDEPEDEHEEGRVAGEVARTIDDQGYGRLCRVDAGQKTGNFPTFPSHSRRCVLITAAWAEQTESLQINRCSCMEYK</sequence>
<dbReference type="AlphaFoldDB" id="A0AAJ8BVG1"/>
<feature type="region of interest" description="Disordered" evidence="1">
    <location>
        <begin position="104"/>
        <end position="182"/>
    </location>
</feature>
<feature type="region of interest" description="Disordered" evidence="1">
    <location>
        <begin position="34"/>
        <end position="55"/>
    </location>
</feature>
<proteinExistence type="predicted"/>